<comment type="caution">
    <text evidence="1">The sequence shown here is derived from an EMBL/GenBank/DDBJ whole genome shotgun (WGS) entry which is preliminary data.</text>
</comment>
<name>A0ACA9NJJ2_9GLOM</name>
<evidence type="ECO:0000313" key="1">
    <source>
        <dbReference type="EMBL" id="CAG8661411.1"/>
    </source>
</evidence>
<proteinExistence type="predicted"/>
<dbReference type="EMBL" id="CAJVPT010022696">
    <property type="protein sequence ID" value="CAG8661411.1"/>
    <property type="molecule type" value="Genomic_DNA"/>
</dbReference>
<gene>
    <name evidence="1" type="ORF">ACOLOM_LOCUS8606</name>
</gene>
<protein>
    <submittedName>
        <fullName evidence="1">6217_t:CDS:1</fullName>
    </submittedName>
</protein>
<keyword evidence="2" id="KW-1185">Reference proteome</keyword>
<organism evidence="1 2">
    <name type="scientific">Acaulospora colombiana</name>
    <dbReference type="NCBI Taxonomy" id="27376"/>
    <lineage>
        <taxon>Eukaryota</taxon>
        <taxon>Fungi</taxon>
        <taxon>Fungi incertae sedis</taxon>
        <taxon>Mucoromycota</taxon>
        <taxon>Glomeromycotina</taxon>
        <taxon>Glomeromycetes</taxon>
        <taxon>Diversisporales</taxon>
        <taxon>Acaulosporaceae</taxon>
        <taxon>Acaulospora</taxon>
    </lineage>
</organism>
<reference evidence="1" key="1">
    <citation type="submission" date="2021-06" db="EMBL/GenBank/DDBJ databases">
        <authorList>
            <person name="Kallberg Y."/>
            <person name="Tangrot J."/>
            <person name="Rosling A."/>
        </authorList>
    </citation>
    <scope>NUCLEOTIDE SEQUENCE</scope>
    <source>
        <strain evidence="1">CL356</strain>
    </source>
</reference>
<sequence length="206" mass="22878">MSLDHDHIQLREIMSESATPLIDNEELHAAASISDVEPQQPLRRRLAISFFLFGLINNGGAGLVGAALWWLLRRIGVKTGILICSVGQNFSPSCPAVDICFAGTFRTSISREDYVAVPTDEVDDGNPMSPALDPETSRPVKASLSLRDKWLIVKPQLGKYMVPLFSVYLVSEIFFEQLYAGNLTDTSLSCLRRSEIIYLFLLNQDT</sequence>
<accession>A0ACA9NJJ2</accession>
<evidence type="ECO:0000313" key="2">
    <source>
        <dbReference type="Proteomes" id="UP000789525"/>
    </source>
</evidence>
<dbReference type="Proteomes" id="UP000789525">
    <property type="component" value="Unassembled WGS sequence"/>
</dbReference>